<reference evidence="2 3" key="1">
    <citation type="submission" date="2020-04" db="EMBL/GenBank/DDBJ databases">
        <title>Perkinsus olseni comparative genomics.</title>
        <authorList>
            <person name="Bogema D.R."/>
        </authorList>
    </citation>
    <scope>NUCLEOTIDE SEQUENCE [LARGE SCALE GENOMIC DNA]</scope>
    <source>
        <strain evidence="2">ATCC PRA-179</strain>
    </source>
</reference>
<evidence type="ECO:0000256" key="1">
    <source>
        <dbReference type="SAM" id="SignalP"/>
    </source>
</evidence>
<evidence type="ECO:0000313" key="2">
    <source>
        <dbReference type="EMBL" id="KAF4654792.1"/>
    </source>
</evidence>
<keyword evidence="1" id="KW-0732">Signal</keyword>
<dbReference type="EMBL" id="JABAHT010000510">
    <property type="protein sequence ID" value="KAF4654792.1"/>
    <property type="molecule type" value="Genomic_DNA"/>
</dbReference>
<dbReference type="OrthoDB" id="10323673at2759"/>
<feature type="chain" id="PRO_5029454939" description="Lipocalin/cytosolic fatty-acid binding domain-containing protein" evidence="1">
    <location>
        <begin position="19"/>
        <end position="199"/>
    </location>
</feature>
<evidence type="ECO:0008006" key="4">
    <source>
        <dbReference type="Google" id="ProtNLM"/>
    </source>
</evidence>
<accession>A0A7J6L6I5</accession>
<feature type="signal peptide" evidence="1">
    <location>
        <begin position="1"/>
        <end position="18"/>
    </location>
</feature>
<gene>
    <name evidence="2" type="ORF">FOZ61_008045</name>
</gene>
<organism evidence="2 3">
    <name type="scientific">Perkinsus olseni</name>
    <name type="common">Perkinsus atlanticus</name>
    <dbReference type="NCBI Taxonomy" id="32597"/>
    <lineage>
        <taxon>Eukaryota</taxon>
        <taxon>Sar</taxon>
        <taxon>Alveolata</taxon>
        <taxon>Perkinsozoa</taxon>
        <taxon>Perkinsea</taxon>
        <taxon>Perkinsida</taxon>
        <taxon>Perkinsidae</taxon>
        <taxon>Perkinsus</taxon>
    </lineage>
</organism>
<name>A0A7J6L6I5_PEROL</name>
<dbReference type="AlphaFoldDB" id="A0A7J6L6I5"/>
<proteinExistence type="predicted"/>
<protein>
    <recommendedName>
        <fullName evidence="4">Lipocalin/cytosolic fatty-acid binding domain-containing protein</fullName>
    </recommendedName>
</protein>
<sequence>MVAIIRLPFSVGLAAVMALQSSRREAGKPEGSRTPQVGFFCHTDPQGKHVKIQDADGSCHFEYRHDGGFMSLFFFLRDGVLVTNAQDDLSQVSVTTRTYLAEDKEFFVYSLNEVNSAEGDISEIRTKFATFDPLAKSRESIASYLMEPPGRCKDLLKEILSNPPTGFGSGVEAFKNFMANTSESAIREIKEWNRRRPQI</sequence>
<dbReference type="Proteomes" id="UP000570595">
    <property type="component" value="Unassembled WGS sequence"/>
</dbReference>
<comment type="caution">
    <text evidence="2">The sequence shown here is derived from an EMBL/GenBank/DDBJ whole genome shotgun (WGS) entry which is preliminary data.</text>
</comment>
<evidence type="ECO:0000313" key="3">
    <source>
        <dbReference type="Proteomes" id="UP000570595"/>
    </source>
</evidence>